<evidence type="ECO:0000256" key="1">
    <source>
        <dbReference type="SAM" id="MobiDB-lite"/>
    </source>
</evidence>
<feature type="region of interest" description="Disordered" evidence="1">
    <location>
        <begin position="1"/>
        <end position="20"/>
    </location>
</feature>
<gene>
    <name evidence="2" type="ORF">DPMN_194529</name>
</gene>
<dbReference type="EMBL" id="JAIWYP010000019">
    <property type="protein sequence ID" value="KAH3692777.1"/>
    <property type="molecule type" value="Genomic_DNA"/>
</dbReference>
<accession>A0A9D3Y536</accession>
<reference evidence="2" key="2">
    <citation type="submission" date="2020-11" db="EMBL/GenBank/DDBJ databases">
        <authorList>
            <person name="McCartney M.A."/>
            <person name="Auch B."/>
            <person name="Kono T."/>
            <person name="Mallez S."/>
            <person name="Becker A."/>
            <person name="Gohl D.M."/>
            <person name="Silverstein K.A.T."/>
            <person name="Koren S."/>
            <person name="Bechman K.B."/>
            <person name="Herman A."/>
            <person name="Abrahante J.E."/>
            <person name="Garbe J."/>
        </authorList>
    </citation>
    <scope>NUCLEOTIDE SEQUENCE</scope>
    <source>
        <strain evidence="2">Duluth1</strain>
        <tissue evidence="2">Whole animal</tissue>
    </source>
</reference>
<comment type="caution">
    <text evidence="2">The sequence shown here is derived from an EMBL/GenBank/DDBJ whole genome shotgun (WGS) entry which is preliminary data.</text>
</comment>
<dbReference type="AlphaFoldDB" id="A0A9D3Y536"/>
<reference evidence="2" key="1">
    <citation type="journal article" date="2019" name="bioRxiv">
        <title>The Genome of the Zebra Mussel, Dreissena polymorpha: A Resource for Invasive Species Research.</title>
        <authorList>
            <person name="McCartney M.A."/>
            <person name="Auch B."/>
            <person name="Kono T."/>
            <person name="Mallez S."/>
            <person name="Zhang Y."/>
            <person name="Obille A."/>
            <person name="Becker A."/>
            <person name="Abrahante J.E."/>
            <person name="Garbe J."/>
            <person name="Badalamenti J.P."/>
            <person name="Herman A."/>
            <person name="Mangelson H."/>
            <person name="Liachko I."/>
            <person name="Sullivan S."/>
            <person name="Sone E.D."/>
            <person name="Koren S."/>
            <person name="Silverstein K.A.T."/>
            <person name="Beckman K.B."/>
            <person name="Gohl D.M."/>
        </authorList>
    </citation>
    <scope>NUCLEOTIDE SEQUENCE</scope>
    <source>
        <strain evidence="2">Duluth1</strain>
        <tissue evidence="2">Whole animal</tissue>
    </source>
</reference>
<dbReference type="Proteomes" id="UP000828390">
    <property type="component" value="Unassembled WGS sequence"/>
</dbReference>
<name>A0A9D3Y536_DREPO</name>
<organism evidence="2 3">
    <name type="scientific">Dreissena polymorpha</name>
    <name type="common">Zebra mussel</name>
    <name type="synonym">Mytilus polymorpha</name>
    <dbReference type="NCBI Taxonomy" id="45954"/>
    <lineage>
        <taxon>Eukaryota</taxon>
        <taxon>Metazoa</taxon>
        <taxon>Spiralia</taxon>
        <taxon>Lophotrochozoa</taxon>
        <taxon>Mollusca</taxon>
        <taxon>Bivalvia</taxon>
        <taxon>Autobranchia</taxon>
        <taxon>Heteroconchia</taxon>
        <taxon>Euheterodonta</taxon>
        <taxon>Imparidentia</taxon>
        <taxon>Neoheterodontei</taxon>
        <taxon>Myida</taxon>
        <taxon>Dreissenoidea</taxon>
        <taxon>Dreissenidae</taxon>
        <taxon>Dreissena</taxon>
    </lineage>
</organism>
<keyword evidence="3" id="KW-1185">Reference proteome</keyword>
<protein>
    <submittedName>
        <fullName evidence="2">Uncharacterized protein</fullName>
    </submittedName>
</protein>
<proteinExistence type="predicted"/>
<evidence type="ECO:0000313" key="3">
    <source>
        <dbReference type="Proteomes" id="UP000828390"/>
    </source>
</evidence>
<evidence type="ECO:0000313" key="2">
    <source>
        <dbReference type="EMBL" id="KAH3692777.1"/>
    </source>
</evidence>
<sequence length="57" mass="6449">MMVYGRPSTLKNSEKSTGHPISSRILIPKGVRDDLGLPCLCVHTWDWSYVNMTVPFL</sequence>